<dbReference type="AlphaFoldDB" id="A0A9Q3PLK4"/>
<dbReference type="Proteomes" id="UP000765509">
    <property type="component" value="Unassembled WGS sequence"/>
</dbReference>
<dbReference type="EMBL" id="AVOT02078777">
    <property type="protein sequence ID" value="MBW0566224.1"/>
    <property type="molecule type" value="Genomic_DNA"/>
</dbReference>
<comment type="caution">
    <text evidence="1">The sequence shown here is derived from an EMBL/GenBank/DDBJ whole genome shotgun (WGS) entry which is preliminary data.</text>
</comment>
<keyword evidence="2" id="KW-1185">Reference proteome</keyword>
<name>A0A9Q3PLK4_9BASI</name>
<accession>A0A9Q3PLK4</accession>
<protein>
    <submittedName>
        <fullName evidence="1">Uncharacterized protein</fullName>
    </submittedName>
</protein>
<reference evidence="1" key="1">
    <citation type="submission" date="2021-03" db="EMBL/GenBank/DDBJ databases">
        <title>Draft genome sequence of rust myrtle Austropuccinia psidii MF-1, a brazilian biotype.</title>
        <authorList>
            <person name="Quecine M.C."/>
            <person name="Pachon D.M.R."/>
            <person name="Bonatelli M.L."/>
            <person name="Correr F.H."/>
            <person name="Franceschini L.M."/>
            <person name="Leite T.F."/>
            <person name="Margarido G.R.A."/>
            <person name="Almeida C.A."/>
            <person name="Ferrarezi J.A."/>
            <person name="Labate C.A."/>
        </authorList>
    </citation>
    <scope>NUCLEOTIDE SEQUENCE</scope>
    <source>
        <strain evidence="1">MF-1</strain>
    </source>
</reference>
<organism evidence="1 2">
    <name type="scientific">Austropuccinia psidii MF-1</name>
    <dbReference type="NCBI Taxonomy" id="1389203"/>
    <lineage>
        <taxon>Eukaryota</taxon>
        <taxon>Fungi</taxon>
        <taxon>Dikarya</taxon>
        <taxon>Basidiomycota</taxon>
        <taxon>Pucciniomycotina</taxon>
        <taxon>Pucciniomycetes</taxon>
        <taxon>Pucciniales</taxon>
        <taxon>Sphaerophragmiaceae</taxon>
        <taxon>Austropuccinia</taxon>
    </lineage>
</organism>
<gene>
    <name evidence="1" type="ORF">O181_105939</name>
</gene>
<evidence type="ECO:0000313" key="2">
    <source>
        <dbReference type="Proteomes" id="UP000765509"/>
    </source>
</evidence>
<evidence type="ECO:0000313" key="1">
    <source>
        <dbReference type="EMBL" id="MBW0566224.1"/>
    </source>
</evidence>
<proteinExistence type="predicted"/>
<sequence length="156" mass="17577">MAPISNGYFNFSSGHQGTSSRGFIKAQKKSVNLKYQLLHQEIIGYSHSQYSSKGILAFNSQGIFKRNLQNNFPRVSAPSIHLGNHIHSIDSGFIKNCIFKHTPWEFPNLERYILHQAVNTAPRIQYRPAVSLKESSSQLFTYTTLLGPWGVSPPVN</sequence>